<dbReference type="RefSeq" id="WP_016211359.1">
    <property type="nucleotide sequence ID" value="NZ_CP012413.1"/>
</dbReference>
<name>A0A9Q5VFV8_PISSA</name>
<sequence length="134" mass="14601">MTKHIAAFFCGTGYTQESDASFQLLRSNCPAFVELHGYDGCDSQGKFLNLGGLNANGTGEPADDFVEKLREAMRASEGERLKVNLIAHSRGCLSALKAVQRIQADPELRDCVDIVLDLRELIPGNLELGAHLTH</sequence>
<reference evidence="1 2" key="1">
    <citation type="submission" date="2019-04" db="EMBL/GenBank/DDBJ databases">
        <title>Complete genome sequencing of Piscirickettsia salmonis strain Psal-009.</title>
        <authorList>
            <person name="Schober I."/>
            <person name="Bunk B."/>
            <person name="Sproer C."/>
            <person name="Carril G.P."/>
            <person name="Riedel T."/>
            <person name="Flores-Herrera P.A."/>
            <person name="Nourdin-Galindo G."/>
            <person name="Marshall S.H."/>
            <person name="Overmann J."/>
        </authorList>
    </citation>
    <scope>NUCLEOTIDE SEQUENCE [LARGE SCALE GENOMIC DNA]</scope>
    <source>
        <strain evidence="1 2">Psal-009</strain>
    </source>
</reference>
<dbReference type="Proteomes" id="UP000422232">
    <property type="component" value="Chromosome"/>
</dbReference>
<protein>
    <submittedName>
        <fullName evidence="1">Uncharacterized protein</fullName>
    </submittedName>
</protein>
<accession>A0A9Q5VFV8</accession>
<dbReference type="GeneID" id="66739469"/>
<proteinExistence type="predicted"/>
<organism evidence="1 2">
    <name type="scientific">Piscirickettsia salmonis</name>
    <dbReference type="NCBI Taxonomy" id="1238"/>
    <lineage>
        <taxon>Bacteria</taxon>
        <taxon>Pseudomonadati</taxon>
        <taxon>Pseudomonadota</taxon>
        <taxon>Gammaproteobacteria</taxon>
        <taxon>Thiotrichales</taxon>
        <taxon>Piscirickettsiaceae</taxon>
        <taxon>Piscirickettsia</taxon>
    </lineage>
</organism>
<dbReference type="EMBL" id="CP038908">
    <property type="protein sequence ID" value="QGO04401.1"/>
    <property type="molecule type" value="Genomic_DNA"/>
</dbReference>
<dbReference type="AlphaFoldDB" id="A0A9Q5VFV8"/>
<evidence type="ECO:0000313" key="2">
    <source>
        <dbReference type="Proteomes" id="UP000422232"/>
    </source>
</evidence>
<dbReference type="SUPFAM" id="SSF53474">
    <property type="entry name" value="alpha/beta-Hydrolases"/>
    <property type="match status" value="1"/>
</dbReference>
<gene>
    <name evidence="1" type="ORF">Psal009_00267</name>
</gene>
<dbReference type="InterPro" id="IPR029058">
    <property type="entry name" value="AB_hydrolase_fold"/>
</dbReference>
<evidence type="ECO:0000313" key="1">
    <source>
        <dbReference type="EMBL" id="QGO04401.1"/>
    </source>
</evidence>
<keyword evidence="2" id="KW-1185">Reference proteome</keyword>